<evidence type="ECO:0000256" key="1">
    <source>
        <dbReference type="ARBA" id="ARBA00010139"/>
    </source>
</evidence>
<dbReference type="PANTHER" id="PTHR42877:SF4">
    <property type="entry name" value="FAD_NAD(P)-BINDING DOMAIN-CONTAINING PROTEIN-RELATED"/>
    <property type="match status" value="1"/>
</dbReference>
<reference evidence="6" key="1">
    <citation type="journal article" date="2019" name="Int. J. Syst. Evol. Microbiol.">
        <title>The Global Catalogue of Microorganisms (GCM) 10K type strain sequencing project: providing services to taxonomists for standard genome sequencing and annotation.</title>
        <authorList>
            <consortium name="The Broad Institute Genomics Platform"/>
            <consortium name="The Broad Institute Genome Sequencing Center for Infectious Disease"/>
            <person name="Wu L."/>
            <person name="Ma J."/>
        </authorList>
    </citation>
    <scope>NUCLEOTIDE SEQUENCE [LARGE SCALE GENOMIC DNA]</scope>
    <source>
        <strain evidence="6">JCM 17906</strain>
    </source>
</reference>
<sequence>MSTTPHGPHPDMTDDADDDGQALRAALAVANLPTLLLVLRDLTGDASWLVDHAPSRTIAMNDNDEGGFDAAEQQAIRDAAFTVLREIRNGTRKPAPTPADTDLVDALSRSLGEPVPAEYAVSMAEDAGFAPHPAFDGPELERDLRVLVIGAGVSGLCIGAALRSLGADFTIVERHDDVGGTWLANDYPGAGVDTPSHLYSFSFAPRGEWSRYYPRQDEILGYLRDVAKDQELLPHIRFGREVVSAEWREASADWLVRIADGTGAVSEEVADAVVSSVGQLTTPMVPDIPGLADFAGPVFHTAEWDHSVLLAGKRVGVVGAGASAMQVVPSIAEEAGETLVFQRSPQWVSPNANYLREIDPRIRYLMQHVPHYREWYRLRLLWQFQDKLHPTLQRDPDWPHPERSLNAVNDKHRAFFTEYIKEQLAGHEDLIEKVLPDYPPYGKRMLLDYDWYRTLKRPDVTLITSGVKAVEGSTIVTDDGRYDVDVLILATGFTARRMLHPLDLRGRSGVPLSEQWGDDDAWAYLGVTVPDFPNLFLMYGPNTNLGHGGSTMFSAECQATHVVGVLRELAARGARAAEVTDEASADYVARVDEAHGKMVWTHPGMGIWYRNAAGRVVTNSPWRLVDYWAMTREVDPAAYRWTGAAT</sequence>
<dbReference type="Pfam" id="PF00743">
    <property type="entry name" value="FMO-like"/>
    <property type="match status" value="1"/>
</dbReference>
<organism evidence="5 6">
    <name type="scientific">Pseudonocardia xishanensis</name>
    <dbReference type="NCBI Taxonomy" id="630995"/>
    <lineage>
        <taxon>Bacteria</taxon>
        <taxon>Bacillati</taxon>
        <taxon>Actinomycetota</taxon>
        <taxon>Actinomycetes</taxon>
        <taxon>Pseudonocardiales</taxon>
        <taxon>Pseudonocardiaceae</taxon>
        <taxon>Pseudonocardia</taxon>
    </lineage>
</organism>
<dbReference type="Proteomes" id="UP001501598">
    <property type="component" value="Unassembled WGS sequence"/>
</dbReference>
<dbReference type="Gene3D" id="3.50.50.60">
    <property type="entry name" value="FAD/NAD(P)-binding domain"/>
    <property type="match status" value="2"/>
</dbReference>
<dbReference type="InterPro" id="IPR036188">
    <property type="entry name" value="FAD/NAD-bd_sf"/>
</dbReference>
<dbReference type="InterPro" id="IPR020946">
    <property type="entry name" value="Flavin_mOase-like"/>
</dbReference>
<gene>
    <name evidence="5" type="ORF">GCM10023175_42100</name>
</gene>
<dbReference type="InterPro" id="IPR051209">
    <property type="entry name" value="FAD-bind_Monooxygenase_sf"/>
</dbReference>
<keyword evidence="6" id="KW-1185">Reference proteome</keyword>
<evidence type="ECO:0000256" key="2">
    <source>
        <dbReference type="ARBA" id="ARBA00022630"/>
    </source>
</evidence>
<dbReference type="PANTHER" id="PTHR42877">
    <property type="entry name" value="L-ORNITHINE N(5)-MONOOXYGENASE-RELATED"/>
    <property type="match status" value="1"/>
</dbReference>
<comment type="caution">
    <text evidence="5">The sequence shown here is derived from an EMBL/GenBank/DDBJ whole genome shotgun (WGS) entry which is preliminary data.</text>
</comment>
<name>A0ABP8RW51_9PSEU</name>
<dbReference type="RefSeq" id="WP_345421170.1">
    <property type="nucleotide sequence ID" value="NZ_BAABGT010000063.1"/>
</dbReference>
<evidence type="ECO:0000313" key="5">
    <source>
        <dbReference type="EMBL" id="GAA4551009.1"/>
    </source>
</evidence>
<proteinExistence type="inferred from homology"/>
<comment type="similarity">
    <text evidence="1">Belongs to the FAD-binding monooxygenase family.</text>
</comment>
<evidence type="ECO:0000256" key="4">
    <source>
        <dbReference type="ARBA" id="ARBA00023002"/>
    </source>
</evidence>
<keyword evidence="3" id="KW-0274">FAD</keyword>
<dbReference type="EMBL" id="BAABGT010000063">
    <property type="protein sequence ID" value="GAA4551009.1"/>
    <property type="molecule type" value="Genomic_DNA"/>
</dbReference>
<keyword evidence="2" id="KW-0285">Flavoprotein</keyword>
<evidence type="ECO:0000256" key="3">
    <source>
        <dbReference type="ARBA" id="ARBA00022827"/>
    </source>
</evidence>
<dbReference type="SUPFAM" id="SSF51905">
    <property type="entry name" value="FAD/NAD(P)-binding domain"/>
    <property type="match status" value="2"/>
</dbReference>
<protein>
    <submittedName>
        <fullName evidence="5">NAD(P)/FAD-dependent oxidoreductase</fullName>
    </submittedName>
</protein>
<accession>A0ABP8RW51</accession>
<keyword evidence="4" id="KW-0560">Oxidoreductase</keyword>
<evidence type="ECO:0000313" key="6">
    <source>
        <dbReference type="Proteomes" id="UP001501598"/>
    </source>
</evidence>